<keyword evidence="3" id="KW-1185">Reference proteome</keyword>
<keyword evidence="1" id="KW-1133">Transmembrane helix</keyword>
<dbReference type="AlphaFoldDB" id="A0A4Q9KYU1"/>
<organism evidence="2 3">
    <name type="scientific">Hamiltosporidium magnivora</name>
    <dbReference type="NCBI Taxonomy" id="148818"/>
    <lineage>
        <taxon>Eukaryota</taxon>
        <taxon>Fungi</taxon>
        <taxon>Fungi incertae sedis</taxon>
        <taxon>Microsporidia</taxon>
        <taxon>Dubosqiidae</taxon>
        <taxon>Hamiltosporidium</taxon>
    </lineage>
</organism>
<evidence type="ECO:0000313" key="3">
    <source>
        <dbReference type="Proteomes" id="UP000291404"/>
    </source>
</evidence>
<comment type="caution">
    <text evidence="2">The sequence shown here is derived from an EMBL/GenBank/DDBJ whole genome shotgun (WGS) entry which is preliminary data.</text>
</comment>
<keyword evidence="1" id="KW-0472">Membrane</keyword>
<evidence type="ECO:0000256" key="1">
    <source>
        <dbReference type="SAM" id="Phobius"/>
    </source>
</evidence>
<dbReference type="EMBL" id="PITI01001835">
    <property type="protein sequence ID" value="TBT99824.1"/>
    <property type="molecule type" value="Genomic_DNA"/>
</dbReference>
<protein>
    <submittedName>
        <fullName evidence="2">Uncharacterized protein</fullName>
    </submittedName>
</protein>
<proteinExistence type="predicted"/>
<evidence type="ECO:0000313" key="2">
    <source>
        <dbReference type="EMBL" id="TBT99824.1"/>
    </source>
</evidence>
<gene>
    <name evidence="2" type="ORF">CWI36_1835p0010</name>
</gene>
<feature type="transmembrane region" description="Helical" evidence="1">
    <location>
        <begin position="12"/>
        <end position="30"/>
    </location>
</feature>
<accession>A0A4Q9KYU1</accession>
<feature type="transmembrane region" description="Helical" evidence="1">
    <location>
        <begin position="51"/>
        <end position="68"/>
    </location>
</feature>
<feature type="transmembrane region" description="Helical" evidence="1">
    <location>
        <begin position="88"/>
        <end position="106"/>
    </location>
</feature>
<dbReference type="VEuPathDB" id="MicrosporidiaDB:CWI36_1835p0010"/>
<dbReference type="Proteomes" id="UP000291404">
    <property type="component" value="Unassembled WGS sequence"/>
</dbReference>
<reference evidence="2 3" key="1">
    <citation type="submission" date="2017-12" db="EMBL/GenBank/DDBJ databases">
        <authorList>
            <person name="Pombert J.-F."/>
            <person name="Haag K.L."/>
            <person name="Ebert D."/>
        </authorList>
    </citation>
    <scope>NUCLEOTIDE SEQUENCE [LARGE SCALE GENOMIC DNA]</scope>
    <source>
        <strain evidence="2">BE-OM-2</strain>
    </source>
</reference>
<name>A0A4Q9KYU1_9MICR</name>
<feature type="transmembrane region" description="Helical" evidence="1">
    <location>
        <begin position="111"/>
        <end position="132"/>
    </location>
</feature>
<sequence>MNFFYISTAPLFFISALLIVTALLQNTITLTCYKVLQRSKFFILPDEKSKILFLIAINLLILLIPLLYPSMIIEEENDYLEIDTRCCTNIFVVNIISSFFNVLSIVFKITYAFNCSVLSTFFNLLFAISYFFRRKTISFLFFNCVVVCNLFIFGFCFIKNSNIFYSYWFNQLKDVLTYLRK</sequence>
<feature type="transmembrane region" description="Helical" evidence="1">
    <location>
        <begin position="138"/>
        <end position="158"/>
    </location>
</feature>
<keyword evidence="1" id="KW-0812">Transmembrane</keyword>